<dbReference type="PANTHER" id="PTHR47284:SF3">
    <property type="entry name" value="FATTY-ACID-BINDING PROTEIN 2"/>
    <property type="match status" value="1"/>
</dbReference>
<comment type="caution">
    <text evidence="2">The sequence shown here is derived from an EMBL/GenBank/DDBJ whole genome shotgun (WGS) entry which is preliminary data.</text>
</comment>
<evidence type="ECO:0000313" key="3">
    <source>
        <dbReference type="Proteomes" id="UP000054988"/>
    </source>
</evidence>
<gene>
    <name evidence="2" type="ORF">WG66_6151</name>
</gene>
<accession>A0A0W0FXV8</accession>
<dbReference type="Proteomes" id="UP000054988">
    <property type="component" value="Unassembled WGS sequence"/>
</dbReference>
<dbReference type="Pfam" id="PF16035">
    <property type="entry name" value="Chalcone_2"/>
    <property type="match status" value="1"/>
</dbReference>
<dbReference type="Gene3D" id="2.60.120.620">
    <property type="entry name" value="q2cbj1_9rhob like domain"/>
    <property type="match status" value="1"/>
</dbReference>
<dbReference type="SUPFAM" id="SSF54626">
    <property type="entry name" value="Chalcone isomerase"/>
    <property type="match status" value="1"/>
</dbReference>
<evidence type="ECO:0000259" key="1">
    <source>
        <dbReference type="Pfam" id="PF16035"/>
    </source>
</evidence>
<dbReference type="PANTHER" id="PTHR47284">
    <property type="entry name" value="FATTY-ACID-BINDING PROTEIN 2"/>
    <property type="match status" value="1"/>
</dbReference>
<name>A0A0W0FXV8_MONRR</name>
<feature type="domain" description="Chalcone isomerase" evidence="1">
    <location>
        <begin position="143"/>
        <end position="264"/>
    </location>
</feature>
<protein>
    <recommendedName>
        <fullName evidence="1">Chalcone isomerase domain-containing protein</fullName>
    </recommendedName>
</protein>
<dbReference type="eggNOG" id="ENOG502RQ0Y">
    <property type="taxonomic scope" value="Eukaryota"/>
</dbReference>
<proteinExistence type="predicted"/>
<organism evidence="2 3">
    <name type="scientific">Moniliophthora roreri</name>
    <name type="common">Frosty pod rot fungus</name>
    <name type="synonym">Monilia roreri</name>
    <dbReference type="NCBI Taxonomy" id="221103"/>
    <lineage>
        <taxon>Eukaryota</taxon>
        <taxon>Fungi</taxon>
        <taxon>Dikarya</taxon>
        <taxon>Basidiomycota</taxon>
        <taxon>Agaricomycotina</taxon>
        <taxon>Agaricomycetes</taxon>
        <taxon>Agaricomycetidae</taxon>
        <taxon>Agaricales</taxon>
        <taxon>Marasmiineae</taxon>
        <taxon>Marasmiaceae</taxon>
        <taxon>Moniliophthora</taxon>
    </lineage>
</organism>
<reference evidence="2 3" key="1">
    <citation type="submission" date="2015-12" db="EMBL/GenBank/DDBJ databases">
        <title>Draft genome sequence of Moniliophthora roreri, the causal agent of frosty pod rot of cacao.</title>
        <authorList>
            <person name="Aime M.C."/>
            <person name="Diaz-Valderrama J.R."/>
            <person name="Kijpornyongpan T."/>
            <person name="Phillips-Mora W."/>
        </authorList>
    </citation>
    <scope>NUCLEOTIDE SEQUENCE [LARGE SCALE GENOMIC DNA]</scope>
    <source>
        <strain evidence="2 3">MCA 2952</strain>
    </source>
</reference>
<dbReference type="EMBL" id="LATX01001501">
    <property type="protein sequence ID" value="KTB41183.1"/>
    <property type="molecule type" value="Genomic_DNA"/>
</dbReference>
<dbReference type="SUPFAM" id="SSF51197">
    <property type="entry name" value="Clavaminate synthase-like"/>
    <property type="match status" value="1"/>
</dbReference>
<evidence type="ECO:0000313" key="2">
    <source>
        <dbReference type="EMBL" id="KTB41183.1"/>
    </source>
</evidence>
<dbReference type="AlphaFoldDB" id="A0A0W0FXV8"/>
<dbReference type="InterPro" id="IPR036298">
    <property type="entry name" value="Chalcone_isomerase_sf"/>
</dbReference>
<dbReference type="InterPro" id="IPR016088">
    <property type="entry name" value="Chalcone_isomerase_3-sand"/>
</dbReference>
<dbReference type="GO" id="GO:0016872">
    <property type="term" value="F:intramolecular lyase activity"/>
    <property type="evidence" value="ECO:0007669"/>
    <property type="project" value="InterPro"/>
</dbReference>
<dbReference type="Gene3D" id="3.50.70.10">
    <property type="match status" value="1"/>
</dbReference>
<dbReference type="InterPro" id="IPR016087">
    <property type="entry name" value="Chalcone_isomerase"/>
</dbReference>
<sequence length="580" mass="65472">MSFLSSFARTTLRKPSLIHASRQALYGTRNTAARQRSFWKSVLLGAGIAMTASIVWGPNVHLDAVMPPVQDEAEANPEVTANGSEMTIDPATGIEFPNIIRVAAKTNIPLLSLVGCGVRTVSFLGIKFEPNMTPDQRIEHIIRNSACVIRIVPTRSTSYSHLRDAFMRAMQGRMSEGRKSGNLTEENVMEVSSPVRKLKTLFPNTALAKHTPFDIFLSQPTPGKPRSLIFRDLGAIENDWVATEFVLHYFEGDGPSPPLKKSVVERNDLAEQVDHFLEHGFILVKNAFSREQAAEFTETMWIRLALDPHDKSTWTRERIHMPFHRREEVARFAPKAWDATQDLLGGEDRIDEKCSTWGDSFIVNFGTLELEGAEPIHPRDLDNWHVDGDFFVHYLDSPEQALLVIPIFSDIKPRGGGTFIAPEGIDLVARYLAEHPEGVLPTGLSFTPSTTTAPTYKEDPGYWSHLQEVKKCQRFVEVTGEVGDVFLLHPLMLHSASKNYLRIPRVITNPPVELKEPFNFARERIEDYSLVEQKTLRALGVDRCDFRITTERRRLVPKRQVDEKKVLEDERMRLAAAGKL</sequence>